<dbReference type="EMBL" id="FOFX01000006">
    <property type="protein sequence ID" value="SEP84926.1"/>
    <property type="molecule type" value="Genomic_DNA"/>
</dbReference>
<accession>A0A0S3AKB1</accession>
<dbReference type="RefSeq" id="WP_062559236.1">
    <property type="nucleotide sequence ID" value="NZ_CP013341.1"/>
</dbReference>
<reference evidence="5" key="1">
    <citation type="submission" date="2016-10" db="EMBL/GenBank/DDBJ databases">
        <authorList>
            <person name="Varghese N."/>
            <person name="Submissions S."/>
        </authorList>
    </citation>
    <scope>NUCLEOTIDE SEQUENCE [LARGE SCALE GENOMIC DNA]</scope>
    <source>
        <strain evidence="5">Nm10</strain>
    </source>
</reference>
<feature type="transmembrane region" description="Helical" evidence="1">
    <location>
        <begin position="12"/>
        <end position="32"/>
    </location>
</feature>
<keyword evidence="1" id="KW-1133">Transmembrane helix</keyword>
<dbReference type="Pfam" id="PF07642">
    <property type="entry name" value="BBP2"/>
    <property type="match status" value="1"/>
</dbReference>
<reference evidence="3 4" key="2">
    <citation type="submission" date="2016-10" db="EMBL/GenBank/DDBJ databases">
        <authorList>
            <person name="de Groot N.N."/>
        </authorList>
    </citation>
    <scope>NUCLEOTIDE SEQUENCE [LARGE SCALE GENOMIC DNA]</scope>
    <source>
        <strain evidence="2">Nm10</strain>
        <strain evidence="3 4">Nm9</strain>
    </source>
</reference>
<dbReference type="OrthoDB" id="9775763at2"/>
<evidence type="ECO:0000313" key="2">
    <source>
        <dbReference type="EMBL" id="SDU11342.1"/>
    </source>
</evidence>
<evidence type="ECO:0000313" key="4">
    <source>
        <dbReference type="Proteomes" id="UP000181998"/>
    </source>
</evidence>
<organism evidence="3 4">
    <name type="scientific">Nitrosomonas ureae</name>
    <dbReference type="NCBI Taxonomy" id="44577"/>
    <lineage>
        <taxon>Bacteria</taxon>
        <taxon>Pseudomonadati</taxon>
        <taxon>Pseudomonadota</taxon>
        <taxon>Betaproteobacteria</taxon>
        <taxon>Nitrosomonadales</taxon>
        <taxon>Nitrosomonadaceae</taxon>
        <taxon>Nitrosomonas</taxon>
    </lineage>
</organism>
<name>A0A0S3AKB1_9PROT</name>
<dbReference type="AlphaFoldDB" id="A0A0S3AKB1"/>
<keyword evidence="1" id="KW-0812">Transmembrane</keyword>
<dbReference type="InterPro" id="IPR011486">
    <property type="entry name" value="BBP2"/>
</dbReference>
<dbReference type="Proteomes" id="UP000181998">
    <property type="component" value="Unassembled WGS sequence"/>
</dbReference>
<dbReference type="KEGG" id="nur:ATY38_10385"/>
<evidence type="ECO:0000313" key="5">
    <source>
        <dbReference type="Proteomes" id="UP000182882"/>
    </source>
</evidence>
<proteinExistence type="predicted"/>
<keyword evidence="1" id="KW-0472">Membrane</keyword>
<dbReference type="STRING" id="44577.ATY38_10385"/>
<protein>
    <submittedName>
        <fullName evidence="2 3">Beta-barrel porin-2, OmpL-like. bbp2</fullName>
    </submittedName>
</protein>
<evidence type="ECO:0000313" key="3">
    <source>
        <dbReference type="EMBL" id="SEP84926.1"/>
    </source>
</evidence>
<dbReference type="Proteomes" id="UP000182882">
    <property type="component" value="Unassembled WGS sequence"/>
</dbReference>
<dbReference type="SUPFAM" id="SSF56935">
    <property type="entry name" value="Porins"/>
    <property type="match status" value="1"/>
</dbReference>
<keyword evidence="5" id="KW-1185">Reference proteome</keyword>
<evidence type="ECO:0000256" key="1">
    <source>
        <dbReference type="SAM" id="Phobius"/>
    </source>
</evidence>
<dbReference type="EMBL" id="FNLN01000025">
    <property type="protein sequence ID" value="SDU11342.1"/>
    <property type="molecule type" value="Genomic_DNA"/>
</dbReference>
<sequence length="458" mass="51042">MNESYHHSKKKFLKRLLIVFTLGSTFLFFTYATTPYANNLKKHFKDSRIELGGWIHGGATLNPSQAGGYNGPVAFADQANRFQLNQFNLFLQRPVISETRKWDFGGRFDFLFGTDAIFTQAFGVPTFDVNSGEPLNRNNWDLNLCCSSTRTYGIALPQAYLEVHVPIGKNGINLKAGHFYSPTGFETIPAPDNFFYTRAYSFNAGEPFTHTGLQANYIVNNNWSVSGSAVTGSATGGWDSGWDKQLGNWGGVAGITWTSDNQATSLNVTGTYGKISTRSDESWGMYNIVFQHKINPKTLLVLHHVHGYAGDVLLNNLKYTNVVKNAEWIGFVTHLYHDLTDNLSIGVRGEWFRDRDGFRNPSPFRVAAATNIVNGVATSYAGNISSVTITPADYYAATIGLNWKAAKTLKLQSEALKKLNIRPNIRYDRVDALHTTAYRPFAGNKDQILFSLDFVIPF</sequence>
<gene>
    <name evidence="2" type="ORF">SAMN05216406_1259</name>
    <name evidence="3" type="ORF">SAMN05421510_100690</name>
</gene>